<dbReference type="EMBL" id="BAABGY010000007">
    <property type="protein sequence ID" value="GAA4328008.1"/>
    <property type="molecule type" value="Genomic_DNA"/>
</dbReference>
<evidence type="ECO:0000313" key="1">
    <source>
        <dbReference type="EMBL" id="GAA4328008.1"/>
    </source>
</evidence>
<dbReference type="RefSeq" id="WP_345255164.1">
    <property type="nucleotide sequence ID" value="NZ_BAABGY010000007.1"/>
</dbReference>
<dbReference type="Proteomes" id="UP001501725">
    <property type="component" value="Unassembled WGS sequence"/>
</dbReference>
<gene>
    <name evidence="1" type="ORF">GCM10023184_17620</name>
</gene>
<reference evidence="2" key="1">
    <citation type="journal article" date="2019" name="Int. J. Syst. Evol. Microbiol.">
        <title>The Global Catalogue of Microorganisms (GCM) 10K type strain sequencing project: providing services to taxonomists for standard genome sequencing and annotation.</title>
        <authorList>
            <consortium name="The Broad Institute Genomics Platform"/>
            <consortium name="The Broad Institute Genome Sequencing Center for Infectious Disease"/>
            <person name="Wu L."/>
            <person name="Ma J."/>
        </authorList>
    </citation>
    <scope>NUCLEOTIDE SEQUENCE [LARGE SCALE GENOMIC DNA]</scope>
    <source>
        <strain evidence="2">JCM 17919</strain>
    </source>
</reference>
<accession>A0ABP8GPL0</accession>
<proteinExistence type="predicted"/>
<keyword evidence="2" id="KW-1185">Reference proteome</keyword>
<name>A0ABP8GPL0_9BACT</name>
<organism evidence="1 2">
    <name type="scientific">Flaviaesturariibacter amylovorans</name>
    <dbReference type="NCBI Taxonomy" id="1084520"/>
    <lineage>
        <taxon>Bacteria</taxon>
        <taxon>Pseudomonadati</taxon>
        <taxon>Bacteroidota</taxon>
        <taxon>Chitinophagia</taxon>
        <taxon>Chitinophagales</taxon>
        <taxon>Chitinophagaceae</taxon>
        <taxon>Flaviaestuariibacter</taxon>
    </lineage>
</organism>
<sequence>MKKQSFHIGGYWYHLEWCTATGRAVDQHGRFWTNPARPVSECGYLEAPADTTAPVAAPRATGKPKAIRISLGIQSLAASYAHRERFPARYKATGKHTLAFLDADKTLARISAN</sequence>
<protein>
    <submittedName>
        <fullName evidence="1">Uncharacterized protein</fullName>
    </submittedName>
</protein>
<comment type="caution">
    <text evidence="1">The sequence shown here is derived from an EMBL/GenBank/DDBJ whole genome shotgun (WGS) entry which is preliminary data.</text>
</comment>
<evidence type="ECO:0000313" key="2">
    <source>
        <dbReference type="Proteomes" id="UP001501725"/>
    </source>
</evidence>